<dbReference type="InterPro" id="IPR000326">
    <property type="entry name" value="PAP2/HPO"/>
</dbReference>
<comment type="caution">
    <text evidence="3">The sequence shown here is derived from an EMBL/GenBank/DDBJ whole genome shotgun (WGS) entry which is preliminary data.</text>
</comment>
<reference evidence="3 4" key="1">
    <citation type="submission" date="2009-11" db="EMBL/GenBank/DDBJ databases">
        <authorList>
            <person name="Weinstock G."/>
            <person name="Sodergren E."/>
            <person name="Clifton S."/>
            <person name="Fulton L."/>
            <person name="Fulton B."/>
            <person name="Courtney L."/>
            <person name="Fronick C."/>
            <person name="Harrison M."/>
            <person name="Strong C."/>
            <person name="Farmer C."/>
            <person name="Delahaunty K."/>
            <person name="Markovic C."/>
            <person name="Hall O."/>
            <person name="Minx P."/>
            <person name="Tomlinson C."/>
            <person name="Mitreva M."/>
            <person name="Nelson J."/>
            <person name="Hou S."/>
            <person name="Wollam A."/>
            <person name="Pepin K.H."/>
            <person name="Johnson M."/>
            <person name="Bhonagiri V."/>
            <person name="Nash W.E."/>
            <person name="Warren W."/>
            <person name="Chinwalla A."/>
            <person name="Mardis E.R."/>
            <person name="Wilson R.K."/>
        </authorList>
    </citation>
    <scope>NUCLEOTIDE SEQUENCE [LARGE SCALE GENOMIC DNA]</scope>
    <source>
        <strain evidence="3 4">F0302</strain>
    </source>
</reference>
<evidence type="ECO:0000256" key="1">
    <source>
        <dbReference type="SAM" id="Phobius"/>
    </source>
</evidence>
<name>D1QMG8_9BACT</name>
<dbReference type="RefSeq" id="WP_004371041.1">
    <property type="nucleotide sequence ID" value="NZ_GG703883.1"/>
</dbReference>
<feature type="transmembrane region" description="Helical" evidence="1">
    <location>
        <begin position="57"/>
        <end position="76"/>
    </location>
</feature>
<feature type="domain" description="Phosphatidic acid phosphatase type 2/haloperoxidase" evidence="2">
    <location>
        <begin position="59"/>
        <end position="178"/>
    </location>
</feature>
<evidence type="ECO:0000259" key="2">
    <source>
        <dbReference type="SMART" id="SM00014"/>
    </source>
</evidence>
<protein>
    <submittedName>
        <fullName evidence="3">PAP2 family protein</fullName>
    </submittedName>
</protein>
<dbReference type="Pfam" id="PF01569">
    <property type="entry name" value="PAP2"/>
    <property type="match status" value="1"/>
</dbReference>
<dbReference type="SUPFAM" id="SSF48317">
    <property type="entry name" value="Acid phosphatase/Vanadium-dependent haloperoxidase"/>
    <property type="match status" value="1"/>
</dbReference>
<organism evidence="3 4">
    <name type="scientific">Segatella oris F0302</name>
    <dbReference type="NCBI Taxonomy" id="649760"/>
    <lineage>
        <taxon>Bacteria</taxon>
        <taxon>Pseudomonadati</taxon>
        <taxon>Bacteroidota</taxon>
        <taxon>Bacteroidia</taxon>
        <taxon>Bacteroidales</taxon>
        <taxon>Prevotellaceae</taxon>
        <taxon>Segatella</taxon>
    </lineage>
</organism>
<feature type="transmembrane region" description="Helical" evidence="1">
    <location>
        <begin position="163"/>
        <end position="181"/>
    </location>
</feature>
<dbReference type="EMBL" id="ACUZ02000003">
    <property type="protein sequence ID" value="EFB33438.1"/>
    <property type="molecule type" value="Genomic_DNA"/>
</dbReference>
<accession>D1QMG8</accession>
<sequence length="232" mass="26167">MDIASLLELDRHILFAINGCDNLMLNGVMVTLTNAWLWLPLYLALFYIVVKNNETMGQIVLVVSACFVAVALASGVDNLLVKLWIARLRPCNAPGIKYFINTVIWMGKEQYSFFSAHAANTFAIATFFAFLVRSRLLNIGLFLWALLNGYTRIYLGVHYPSDVLVGALWGILCGSIAYWFYNYVYFKSNPHVNYVSCQYTSTGYNRSDIDAVLVYLTLLLIVSCIVGTFVYL</sequence>
<feature type="transmembrane region" description="Helical" evidence="1">
    <location>
        <begin position="111"/>
        <end position="132"/>
    </location>
</feature>
<evidence type="ECO:0000313" key="3">
    <source>
        <dbReference type="EMBL" id="EFB33438.1"/>
    </source>
</evidence>
<dbReference type="STRING" id="649760.HMPREF0971_00201"/>
<dbReference type="PANTHER" id="PTHR14969">
    <property type="entry name" value="SPHINGOSINE-1-PHOSPHATE PHOSPHOHYDROLASE"/>
    <property type="match status" value="1"/>
</dbReference>
<dbReference type="Proteomes" id="UP000004079">
    <property type="component" value="Unassembled WGS sequence"/>
</dbReference>
<dbReference type="HOGENOM" id="CLU_072573_10_0_10"/>
<dbReference type="AlphaFoldDB" id="D1QMG8"/>
<dbReference type="PANTHER" id="PTHR14969:SF13">
    <property type="entry name" value="AT30094P"/>
    <property type="match status" value="1"/>
</dbReference>
<keyword evidence="1" id="KW-0812">Transmembrane</keyword>
<keyword evidence="1" id="KW-0472">Membrane</keyword>
<evidence type="ECO:0000313" key="4">
    <source>
        <dbReference type="Proteomes" id="UP000004079"/>
    </source>
</evidence>
<keyword evidence="1" id="KW-1133">Transmembrane helix</keyword>
<dbReference type="InterPro" id="IPR036938">
    <property type="entry name" value="PAP2/HPO_sf"/>
</dbReference>
<feature type="transmembrane region" description="Helical" evidence="1">
    <location>
        <begin position="28"/>
        <end position="50"/>
    </location>
</feature>
<dbReference type="Gene3D" id="1.20.144.10">
    <property type="entry name" value="Phosphatidic acid phosphatase type 2/haloperoxidase"/>
    <property type="match status" value="1"/>
</dbReference>
<dbReference type="SMART" id="SM00014">
    <property type="entry name" value="acidPPc"/>
    <property type="match status" value="1"/>
</dbReference>
<feature type="transmembrane region" description="Helical" evidence="1">
    <location>
        <begin position="139"/>
        <end position="157"/>
    </location>
</feature>
<proteinExistence type="predicted"/>
<gene>
    <name evidence="3" type="ORF">HMPREF0971_00201</name>
</gene>
<feature type="transmembrane region" description="Helical" evidence="1">
    <location>
        <begin position="212"/>
        <end position="231"/>
    </location>
</feature>